<evidence type="ECO:0000259" key="7">
    <source>
        <dbReference type="Pfam" id="PF14322"/>
    </source>
</evidence>
<evidence type="ECO:0000256" key="5">
    <source>
        <dbReference type="ARBA" id="ARBA00023237"/>
    </source>
</evidence>
<dbReference type="Gene3D" id="1.25.40.390">
    <property type="match status" value="1"/>
</dbReference>
<dbReference type="GO" id="GO:0009279">
    <property type="term" value="C:cell outer membrane"/>
    <property type="evidence" value="ECO:0007669"/>
    <property type="project" value="UniProtKB-SubCell"/>
</dbReference>
<comment type="subcellular location">
    <subcellularLocation>
        <location evidence="1">Cell outer membrane</location>
    </subcellularLocation>
</comment>
<dbReference type="Pfam" id="PF07980">
    <property type="entry name" value="SusD_RagB"/>
    <property type="match status" value="1"/>
</dbReference>
<dbReference type="InterPro" id="IPR033985">
    <property type="entry name" value="SusD-like_N"/>
</dbReference>
<name>A0A9D9HIW0_9BACT</name>
<keyword evidence="3" id="KW-0732">Signal</keyword>
<evidence type="ECO:0000313" key="9">
    <source>
        <dbReference type="Proteomes" id="UP000823661"/>
    </source>
</evidence>
<dbReference type="EMBL" id="JADIMI010000061">
    <property type="protein sequence ID" value="MBO8452462.1"/>
    <property type="molecule type" value="Genomic_DNA"/>
</dbReference>
<reference evidence="8" key="1">
    <citation type="submission" date="2020-10" db="EMBL/GenBank/DDBJ databases">
        <authorList>
            <person name="Gilroy R."/>
        </authorList>
    </citation>
    <scope>NUCLEOTIDE SEQUENCE</scope>
    <source>
        <strain evidence="8">B1-20833</strain>
    </source>
</reference>
<feature type="domain" description="SusD-like N-terminal" evidence="7">
    <location>
        <begin position="22"/>
        <end position="229"/>
    </location>
</feature>
<gene>
    <name evidence="8" type="ORF">IAC06_06230</name>
</gene>
<reference evidence="8" key="2">
    <citation type="journal article" date="2021" name="PeerJ">
        <title>Extensive microbial diversity within the chicken gut microbiome revealed by metagenomics and culture.</title>
        <authorList>
            <person name="Gilroy R."/>
            <person name="Ravi A."/>
            <person name="Getino M."/>
            <person name="Pursley I."/>
            <person name="Horton D.L."/>
            <person name="Alikhan N.F."/>
            <person name="Baker D."/>
            <person name="Gharbi K."/>
            <person name="Hall N."/>
            <person name="Watson M."/>
            <person name="Adriaenssens E.M."/>
            <person name="Foster-Nyarko E."/>
            <person name="Jarju S."/>
            <person name="Secka A."/>
            <person name="Antonio M."/>
            <person name="Oren A."/>
            <person name="Chaudhuri R.R."/>
            <person name="La Ragione R."/>
            <person name="Hildebrand F."/>
            <person name="Pallen M.J."/>
        </authorList>
    </citation>
    <scope>NUCLEOTIDE SEQUENCE</scope>
    <source>
        <strain evidence="8">B1-20833</strain>
    </source>
</reference>
<dbReference type="PROSITE" id="PS51257">
    <property type="entry name" value="PROKAR_LIPOPROTEIN"/>
    <property type="match status" value="1"/>
</dbReference>
<keyword evidence="5" id="KW-0998">Cell outer membrane</keyword>
<dbReference type="Pfam" id="PF14322">
    <property type="entry name" value="SusD-like_3"/>
    <property type="match status" value="1"/>
</dbReference>
<evidence type="ECO:0000256" key="2">
    <source>
        <dbReference type="ARBA" id="ARBA00006275"/>
    </source>
</evidence>
<dbReference type="InterPro" id="IPR011990">
    <property type="entry name" value="TPR-like_helical_dom_sf"/>
</dbReference>
<sequence>MKIRNIIFALAIAAPALVSCNKFLDVDPSKSTQKTLETAEQLDAILGSYSRFYSEYNHTALACDDFGISPEIEDGGASFSPVSELAFILCDTRCTQTARLLWDGEYSKIYYANLVLSNIDDVSGDQAYKDNLKAEAHFLRAYSMFQLALAYTLYYDGTNGDEPGLPLKQTTSFEESVARANLADTWSFIESDLQAALSGITAPLVSGGKRRVWRGTTAAVHAFAARYYLYRGDYANALAQVEAVLEETSTLKDYNDPAQMSYFPRPDEYEINATTGTKETVEVYYPYTCLQFYGSNGFPELFEWEELLFARTCSYASWWYIPSEGLLDNYAVDLSEETPEEVAEELEDGQVYDHRKNDRRFEFYICEDFSLRYCSHDPAFRYPGYCQFYYDNIISGPTVSEMLLIKAEIQARQGQFTEAMETLRPLRAARIRSDVDDSRFFTVSSQQEAVTKILQERRRELAFTMRWYDIKRLNANEDTSDDVTIVKTFYPYNTSTVLSSEAPIEYRIEPGSRKFATPIPDVEITRSEGVIQQNTY</sequence>
<keyword evidence="4" id="KW-0472">Membrane</keyword>
<evidence type="ECO:0000256" key="4">
    <source>
        <dbReference type="ARBA" id="ARBA00023136"/>
    </source>
</evidence>
<dbReference type="AlphaFoldDB" id="A0A9D9HIW0"/>
<evidence type="ECO:0000313" key="8">
    <source>
        <dbReference type="EMBL" id="MBO8452462.1"/>
    </source>
</evidence>
<dbReference type="SUPFAM" id="SSF48452">
    <property type="entry name" value="TPR-like"/>
    <property type="match status" value="1"/>
</dbReference>
<dbReference type="Proteomes" id="UP000823661">
    <property type="component" value="Unassembled WGS sequence"/>
</dbReference>
<feature type="domain" description="RagB/SusD" evidence="6">
    <location>
        <begin position="400"/>
        <end position="534"/>
    </location>
</feature>
<organism evidence="8 9">
    <name type="scientific">Candidatus Cryptobacteroides intestinavium</name>
    <dbReference type="NCBI Taxonomy" id="2840766"/>
    <lineage>
        <taxon>Bacteria</taxon>
        <taxon>Pseudomonadati</taxon>
        <taxon>Bacteroidota</taxon>
        <taxon>Bacteroidia</taxon>
        <taxon>Bacteroidales</taxon>
        <taxon>Candidatus Cryptobacteroides</taxon>
    </lineage>
</organism>
<comment type="caution">
    <text evidence="8">The sequence shown here is derived from an EMBL/GenBank/DDBJ whole genome shotgun (WGS) entry which is preliminary data.</text>
</comment>
<evidence type="ECO:0000256" key="1">
    <source>
        <dbReference type="ARBA" id="ARBA00004442"/>
    </source>
</evidence>
<proteinExistence type="inferred from homology"/>
<evidence type="ECO:0000259" key="6">
    <source>
        <dbReference type="Pfam" id="PF07980"/>
    </source>
</evidence>
<accession>A0A9D9HIW0</accession>
<comment type="similarity">
    <text evidence="2">Belongs to the SusD family.</text>
</comment>
<dbReference type="InterPro" id="IPR012944">
    <property type="entry name" value="SusD_RagB_dom"/>
</dbReference>
<evidence type="ECO:0000256" key="3">
    <source>
        <dbReference type="ARBA" id="ARBA00022729"/>
    </source>
</evidence>
<protein>
    <submittedName>
        <fullName evidence="8">RagB/SusD family nutrient uptake outer membrane protein</fullName>
    </submittedName>
</protein>